<gene>
    <name evidence="2" type="ORF">WISP_87611</name>
</gene>
<sequence length="134" mass="15532">MRKAVSDQLSHLDPHKSMGPDGIHPKVMRELVEELAKQLSIIYHQSWLTGEVSHDWKLSNMMSIHKKEGRHRKLQPDLSAQQGYGTDQLECDHTAYMGWTGMRPSQHRFRRGRSCLTTLISFYDQVICLTRRSA</sequence>
<proteinExistence type="predicted"/>
<accession>A0ABQ9D2N0</accession>
<dbReference type="EMBL" id="WHWB01034098">
    <property type="protein sequence ID" value="KAJ7413916.1"/>
    <property type="molecule type" value="Genomic_DNA"/>
</dbReference>
<dbReference type="PANTHER" id="PTHR33395">
    <property type="entry name" value="TRANSCRIPTASE, PUTATIVE-RELATED-RELATED"/>
    <property type="match status" value="1"/>
</dbReference>
<name>A0ABQ9D2N0_9PASS</name>
<evidence type="ECO:0000256" key="1">
    <source>
        <dbReference type="SAM" id="MobiDB-lite"/>
    </source>
</evidence>
<organism evidence="2 3">
    <name type="scientific">Willisornis vidua</name>
    <name type="common">Xingu scale-backed antbird</name>
    <dbReference type="NCBI Taxonomy" id="1566151"/>
    <lineage>
        <taxon>Eukaryota</taxon>
        <taxon>Metazoa</taxon>
        <taxon>Chordata</taxon>
        <taxon>Craniata</taxon>
        <taxon>Vertebrata</taxon>
        <taxon>Euteleostomi</taxon>
        <taxon>Archelosauria</taxon>
        <taxon>Archosauria</taxon>
        <taxon>Dinosauria</taxon>
        <taxon>Saurischia</taxon>
        <taxon>Theropoda</taxon>
        <taxon>Coelurosauria</taxon>
        <taxon>Aves</taxon>
        <taxon>Neognathae</taxon>
        <taxon>Neoaves</taxon>
        <taxon>Telluraves</taxon>
        <taxon>Australaves</taxon>
        <taxon>Passeriformes</taxon>
        <taxon>Thamnophilidae</taxon>
        <taxon>Willisornis</taxon>
    </lineage>
</organism>
<evidence type="ECO:0000313" key="2">
    <source>
        <dbReference type="EMBL" id="KAJ7413916.1"/>
    </source>
</evidence>
<reference evidence="2" key="1">
    <citation type="submission" date="2019-10" db="EMBL/GenBank/DDBJ databases">
        <authorList>
            <person name="Soares A.E.R."/>
            <person name="Aleixo A."/>
            <person name="Schneider P."/>
            <person name="Miyaki C.Y."/>
            <person name="Schneider M.P."/>
            <person name="Mello C."/>
            <person name="Vasconcelos A.T.R."/>
        </authorList>
    </citation>
    <scope>NUCLEOTIDE SEQUENCE</scope>
    <source>
        <tissue evidence="2">Muscle</tissue>
    </source>
</reference>
<feature type="compositionally biased region" description="Basic and acidic residues" evidence="1">
    <location>
        <begin position="10"/>
        <end position="23"/>
    </location>
</feature>
<feature type="region of interest" description="Disordered" evidence="1">
    <location>
        <begin position="1"/>
        <end position="23"/>
    </location>
</feature>
<protein>
    <submittedName>
        <fullName evidence="2">Uncharacterized protein</fullName>
    </submittedName>
</protein>
<dbReference type="PANTHER" id="PTHR33395:SF22">
    <property type="entry name" value="REVERSE TRANSCRIPTASE DOMAIN-CONTAINING PROTEIN"/>
    <property type="match status" value="1"/>
</dbReference>
<keyword evidence="3" id="KW-1185">Reference proteome</keyword>
<comment type="caution">
    <text evidence="2">The sequence shown here is derived from an EMBL/GenBank/DDBJ whole genome shotgun (WGS) entry which is preliminary data.</text>
</comment>
<evidence type="ECO:0000313" key="3">
    <source>
        <dbReference type="Proteomes" id="UP001145742"/>
    </source>
</evidence>
<dbReference type="Proteomes" id="UP001145742">
    <property type="component" value="Unassembled WGS sequence"/>
</dbReference>